<evidence type="ECO:0000313" key="16">
    <source>
        <dbReference type="Proteomes" id="UP000635665"/>
    </source>
</evidence>
<dbReference type="InterPro" id="IPR013217">
    <property type="entry name" value="Methyltransf_12"/>
</dbReference>
<comment type="cofactor">
    <cofactor evidence="1">
        <name>Mg(2+)</name>
        <dbReference type="ChEBI" id="CHEBI:18420"/>
    </cofactor>
</comment>
<evidence type="ECO:0000256" key="2">
    <source>
        <dbReference type="ARBA" id="ARBA00009026"/>
    </source>
</evidence>
<keyword evidence="5" id="KW-0808">Transferase</keyword>
<gene>
    <name evidence="15" type="ORF">I6U50_15670</name>
</gene>
<evidence type="ECO:0000256" key="9">
    <source>
        <dbReference type="ARBA" id="ARBA00022884"/>
    </source>
</evidence>
<dbReference type="InterPro" id="IPR024026">
    <property type="entry name" value="3'-RNA_MeTfrase_Hen1_bac"/>
</dbReference>
<dbReference type="Proteomes" id="UP000635665">
    <property type="component" value="Unassembled WGS sequence"/>
</dbReference>
<evidence type="ECO:0000256" key="12">
    <source>
        <dbReference type="ARBA" id="ARBA00048418"/>
    </source>
</evidence>
<feature type="domain" description="Methyltransferase type 12" evidence="13">
    <location>
        <begin position="288"/>
        <end position="380"/>
    </location>
</feature>
<keyword evidence="4" id="KW-0489">Methyltransferase</keyword>
<evidence type="ECO:0000256" key="4">
    <source>
        <dbReference type="ARBA" id="ARBA00022603"/>
    </source>
</evidence>
<dbReference type="RefSeq" id="WP_198639543.1">
    <property type="nucleotide sequence ID" value="NZ_JAEHNY010000021.1"/>
</dbReference>
<organism evidence="15 16">
    <name type="scientific">Salegentibacter maritimus</name>
    <dbReference type="NCBI Taxonomy" id="2794347"/>
    <lineage>
        <taxon>Bacteria</taxon>
        <taxon>Pseudomonadati</taxon>
        <taxon>Bacteroidota</taxon>
        <taxon>Flavobacteriia</taxon>
        <taxon>Flavobacteriales</taxon>
        <taxon>Flavobacteriaceae</taxon>
        <taxon>Salegentibacter</taxon>
    </lineage>
</organism>
<evidence type="ECO:0000256" key="8">
    <source>
        <dbReference type="ARBA" id="ARBA00022842"/>
    </source>
</evidence>
<reference evidence="15 16" key="1">
    <citation type="submission" date="2020-12" db="EMBL/GenBank/DDBJ databases">
        <title>Salegentibacter orientalis sp. nov., isolated from costal sediment.</title>
        <authorList>
            <person name="Lian F.-B."/>
        </authorList>
    </citation>
    <scope>NUCLEOTIDE SEQUENCE [LARGE SCALE GENOMIC DNA]</scope>
    <source>
        <strain evidence="15 16">F60176</strain>
    </source>
</reference>
<comment type="similarity">
    <text evidence="2">Belongs to the methyltransferase superfamily. HEN1 family.</text>
</comment>
<evidence type="ECO:0000256" key="7">
    <source>
        <dbReference type="ARBA" id="ARBA00022723"/>
    </source>
</evidence>
<dbReference type="InterPro" id="IPR024740">
    <property type="entry name" value="Hen1_N"/>
</dbReference>
<dbReference type="Pfam" id="PF12623">
    <property type="entry name" value="Hen1_L"/>
    <property type="match status" value="1"/>
</dbReference>
<evidence type="ECO:0000256" key="11">
    <source>
        <dbReference type="ARBA" id="ARBA00035025"/>
    </source>
</evidence>
<evidence type="ECO:0000313" key="15">
    <source>
        <dbReference type="EMBL" id="MBI6121458.1"/>
    </source>
</evidence>
<dbReference type="PANTHER" id="PTHR21404">
    <property type="entry name" value="HEN1"/>
    <property type="match status" value="1"/>
</dbReference>
<dbReference type="NCBIfam" id="TIGR04074">
    <property type="entry name" value="bacter_Hen1"/>
    <property type="match status" value="1"/>
</dbReference>
<dbReference type="EC" id="2.1.1.386" evidence="11"/>
<sequence length="465" mass="53532">MLLTITTTYKNATDLGFLLHKHPDKLQTVDLAVGKAHIFYPESSSEKTTVALLLDIDSIDMVRGVRNLSGKGFSLGQYVNDRPYVASSFMSVALSKAFSTAMNGKCKNKPELVDIKMPFEVKISVLPAPKGGELLIRKLFEPLGYIIVAERHQLDEKFENWGDSKYYTVSLSNELKLKDLLSHLYVLIPALDNDKHYFVSQNEIDKLLKKGKGWLENHPEKEQITRRYLINLNSLSRQALERLNEGIEEEENEDELPVELLEKKETLHQQRLKLVLEKLKDSGAKKVIDLGCGEGKLIRMMLKEKQFQNITGMDISYSELTKCKERLHWDEMAPRQKERIDLFQGALTYKDKRLEGYDAAAIVEVIEHMDENRLKSFERVVFEFAKPKNVVLTTPNGEYNVMYENLEAGTMRHTDHRFEWTRKEFENWANQVAENNNYSVQFEPIGEVDEKVGAPSQMAIFEYGN</sequence>
<evidence type="ECO:0000256" key="3">
    <source>
        <dbReference type="ARBA" id="ARBA00021330"/>
    </source>
</evidence>
<evidence type="ECO:0000259" key="13">
    <source>
        <dbReference type="Pfam" id="PF08242"/>
    </source>
</evidence>
<evidence type="ECO:0000259" key="14">
    <source>
        <dbReference type="Pfam" id="PF12623"/>
    </source>
</evidence>
<proteinExistence type="inferred from homology"/>
<feature type="domain" description="Hen1 N-terminal" evidence="14">
    <location>
        <begin position="1"/>
        <end position="243"/>
    </location>
</feature>
<keyword evidence="6" id="KW-0949">S-adenosyl-L-methionine</keyword>
<dbReference type="InterPro" id="IPR038546">
    <property type="entry name" value="Hen1_N_sf"/>
</dbReference>
<protein>
    <recommendedName>
        <fullName evidence="3">Small RNA 2'-O-methyltransferase</fullName>
        <ecNumber evidence="11">2.1.1.386</ecNumber>
    </recommendedName>
</protein>
<evidence type="ECO:0000256" key="10">
    <source>
        <dbReference type="ARBA" id="ARBA00023158"/>
    </source>
</evidence>
<dbReference type="CDD" id="cd02440">
    <property type="entry name" value="AdoMet_MTases"/>
    <property type="match status" value="1"/>
</dbReference>
<keyword evidence="8" id="KW-0460">Magnesium</keyword>
<dbReference type="Gene3D" id="3.30.1610.20">
    <property type="entry name" value="Hen1, N-terminal domain"/>
    <property type="match status" value="1"/>
</dbReference>
<dbReference type="PANTHER" id="PTHR21404:SF3">
    <property type="entry name" value="SMALL RNA 2'-O-METHYLTRANSFERASE"/>
    <property type="match status" value="1"/>
</dbReference>
<dbReference type="SUPFAM" id="SSF53335">
    <property type="entry name" value="S-adenosyl-L-methionine-dependent methyltransferases"/>
    <property type="match status" value="1"/>
</dbReference>
<keyword evidence="16" id="KW-1185">Reference proteome</keyword>
<keyword evidence="9" id="KW-0694">RNA-binding</keyword>
<evidence type="ECO:0000256" key="1">
    <source>
        <dbReference type="ARBA" id="ARBA00001946"/>
    </source>
</evidence>
<dbReference type="InterPro" id="IPR026610">
    <property type="entry name" value="Hen1"/>
</dbReference>
<dbReference type="InterPro" id="IPR029063">
    <property type="entry name" value="SAM-dependent_MTases_sf"/>
</dbReference>
<dbReference type="EMBL" id="JAEHNY010000021">
    <property type="protein sequence ID" value="MBI6121458.1"/>
    <property type="molecule type" value="Genomic_DNA"/>
</dbReference>
<keyword evidence="7" id="KW-0479">Metal-binding</keyword>
<accession>A0ABS0TN73</accession>
<keyword evidence="10" id="KW-0943">RNA-mediated gene silencing</keyword>
<dbReference type="Gene3D" id="3.40.50.150">
    <property type="entry name" value="Vaccinia Virus protein VP39"/>
    <property type="match status" value="1"/>
</dbReference>
<dbReference type="Pfam" id="PF08242">
    <property type="entry name" value="Methyltransf_12"/>
    <property type="match status" value="1"/>
</dbReference>
<name>A0ABS0TN73_9FLAO</name>
<comment type="catalytic activity">
    <reaction evidence="12">
        <text>small RNA 3'-end nucleotide + S-adenosyl-L-methionine = small RNA 3'-end 2'-O-methylnucleotide + S-adenosyl-L-homocysteine + H(+)</text>
        <dbReference type="Rhea" id="RHEA:37887"/>
        <dbReference type="Rhea" id="RHEA-COMP:10415"/>
        <dbReference type="Rhea" id="RHEA-COMP:10416"/>
        <dbReference type="ChEBI" id="CHEBI:15378"/>
        <dbReference type="ChEBI" id="CHEBI:57856"/>
        <dbReference type="ChEBI" id="CHEBI:59789"/>
        <dbReference type="ChEBI" id="CHEBI:74896"/>
        <dbReference type="ChEBI" id="CHEBI:74898"/>
        <dbReference type="EC" id="2.1.1.386"/>
    </reaction>
</comment>
<evidence type="ECO:0000256" key="6">
    <source>
        <dbReference type="ARBA" id="ARBA00022691"/>
    </source>
</evidence>
<comment type="caution">
    <text evidence="15">The sequence shown here is derived from an EMBL/GenBank/DDBJ whole genome shotgun (WGS) entry which is preliminary data.</text>
</comment>
<evidence type="ECO:0000256" key="5">
    <source>
        <dbReference type="ARBA" id="ARBA00022679"/>
    </source>
</evidence>